<feature type="region of interest" description="Disordered" evidence="1">
    <location>
        <begin position="140"/>
        <end position="175"/>
    </location>
</feature>
<evidence type="ECO:0000256" key="1">
    <source>
        <dbReference type="SAM" id="MobiDB-lite"/>
    </source>
</evidence>
<reference evidence="2 3" key="1">
    <citation type="submission" date="2024-02" db="EMBL/GenBank/DDBJ databases">
        <title>High-quality chromosome-scale genome assembly of Pensacola bahiagrass (Paspalum notatum Flugge var. saurae).</title>
        <authorList>
            <person name="Vega J.M."/>
            <person name="Podio M."/>
            <person name="Orjuela J."/>
            <person name="Siena L.A."/>
            <person name="Pessino S.C."/>
            <person name="Combes M.C."/>
            <person name="Mariac C."/>
            <person name="Albertini E."/>
            <person name="Pupilli F."/>
            <person name="Ortiz J.P.A."/>
            <person name="Leblanc O."/>
        </authorList>
    </citation>
    <scope>NUCLEOTIDE SEQUENCE [LARGE SCALE GENOMIC DNA]</scope>
    <source>
        <strain evidence="2">R1</strain>
        <tissue evidence="2">Leaf</tissue>
    </source>
</reference>
<feature type="compositionally biased region" description="Basic and acidic residues" evidence="1">
    <location>
        <begin position="154"/>
        <end position="171"/>
    </location>
</feature>
<proteinExistence type="predicted"/>
<dbReference type="Proteomes" id="UP001341281">
    <property type="component" value="Chromosome 10"/>
</dbReference>
<evidence type="ECO:0000313" key="2">
    <source>
        <dbReference type="EMBL" id="WVZ96920.1"/>
    </source>
</evidence>
<evidence type="ECO:0000313" key="3">
    <source>
        <dbReference type="Proteomes" id="UP001341281"/>
    </source>
</evidence>
<feature type="compositionally biased region" description="Basic and acidic residues" evidence="1">
    <location>
        <begin position="1"/>
        <end position="16"/>
    </location>
</feature>
<feature type="compositionally biased region" description="Low complexity" evidence="1">
    <location>
        <begin position="21"/>
        <end position="34"/>
    </location>
</feature>
<feature type="region of interest" description="Disordered" evidence="1">
    <location>
        <begin position="308"/>
        <end position="342"/>
    </location>
</feature>
<feature type="compositionally biased region" description="Basic and acidic residues" evidence="1">
    <location>
        <begin position="327"/>
        <end position="336"/>
    </location>
</feature>
<name>A0AAQ3UV76_PASNO</name>
<sequence length="366" mass="39454">MGSGDSEWRRGNERGESSPLEAEAGAVGAASSTACHHPYAAAAWPPFAGPRSKKHGLNGDSRAERRQHAPFVLGAPLLAHLIQHEDHRGAEHVAVLTEHSPAGRQLLWPELEGRVNPVHDPRVARVQHPEEVVPLELHAKRRKPVQETPLDIVPDDHRELPADSRRPRPPPEDGVLALGDDALRRRHDLEEWLLIGVAHGIGAHDDGAGAVAEEAVVDERLVVAFLLRLGEEQGGDELSADHQDARATVVLGQVLGEAQRRGAGKAAAEVEHGAAHGGAEAQEMDQVDVHAGGVRARVAGDDEVREVGGRPAPLGDRLPRRRRGEIRRRGLDDVKPRVHGRRGPVEQLGVGVQEVLVEVKEALLDG</sequence>
<gene>
    <name evidence="2" type="ORF">U9M48_042500</name>
</gene>
<feature type="region of interest" description="Disordered" evidence="1">
    <location>
        <begin position="1"/>
        <end position="63"/>
    </location>
</feature>
<dbReference type="AlphaFoldDB" id="A0AAQ3UV76"/>
<protein>
    <submittedName>
        <fullName evidence="2">Uncharacterized protein</fullName>
    </submittedName>
</protein>
<organism evidence="2 3">
    <name type="scientific">Paspalum notatum var. saurae</name>
    <dbReference type="NCBI Taxonomy" id="547442"/>
    <lineage>
        <taxon>Eukaryota</taxon>
        <taxon>Viridiplantae</taxon>
        <taxon>Streptophyta</taxon>
        <taxon>Embryophyta</taxon>
        <taxon>Tracheophyta</taxon>
        <taxon>Spermatophyta</taxon>
        <taxon>Magnoliopsida</taxon>
        <taxon>Liliopsida</taxon>
        <taxon>Poales</taxon>
        <taxon>Poaceae</taxon>
        <taxon>PACMAD clade</taxon>
        <taxon>Panicoideae</taxon>
        <taxon>Andropogonodae</taxon>
        <taxon>Paspaleae</taxon>
        <taxon>Paspalinae</taxon>
        <taxon>Paspalum</taxon>
    </lineage>
</organism>
<accession>A0AAQ3UV76</accession>
<keyword evidence="3" id="KW-1185">Reference proteome</keyword>
<dbReference type="EMBL" id="CP144754">
    <property type="protein sequence ID" value="WVZ96920.1"/>
    <property type="molecule type" value="Genomic_DNA"/>
</dbReference>